<comment type="caution">
    <text evidence="2">The sequence shown here is derived from an EMBL/GenBank/DDBJ whole genome shotgun (WGS) entry which is preliminary data.</text>
</comment>
<evidence type="ECO:0000313" key="2">
    <source>
        <dbReference type="EMBL" id="MCC2130213.1"/>
    </source>
</evidence>
<protein>
    <recommendedName>
        <fullName evidence="4">Alternate signal-mediated exported protein, CPF_0494 family</fullName>
    </recommendedName>
</protein>
<evidence type="ECO:0000313" key="3">
    <source>
        <dbReference type="Proteomes" id="UP001199319"/>
    </source>
</evidence>
<keyword evidence="1" id="KW-0812">Transmembrane</keyword>
<name>A0AAE3AFQ2_9FIRM</name>
<sequence length="206" mass="22122">MYRGRYEGKHRKAAAPAHGKALRTGRLTTMVIATVLLLALAIGGTLAWLSTKDAPIQNKFLPTKVTCEVMETFNGSTGVKSNVNVKNTGTIDAFIRVKLVTYRTNDQGQHIGGTASLPTFTLGTGWVKYGDYYYYTKPVAPNQKPETNLTDSMTLIGSYMDTDGGKQAVDVMAEAIQSVPGAAVRAAWGEDFSIDVNGNLVVPTGN</sequence>
<keyword evidence="1" id="KW-1133">Transmembrane helix</keyword>
<keyword evidence="1" id="KW-0472">Membrane</keyword>
<feature type="transmembrane region" description="Helical" evidence="1">
    <location>
        <begin position="27"/>
        <end position="49"/>
    </location>
</feature>
<dbReference type="AlphaFoldDB" id="A0AAE3AFQ2"/>
<organism evidence="2 3">
    <name type="scientific">Brotocaccenecus cirricatena</name>
    <dbReference type="NCBI Taxonomy" id="3064195"/>
    <lineage>
        <taxon>Bacteria</taxon>
        <taxon>Bacillati</taxon>
        <taxon>Bacillota</taxon>
        <taxon>Clostridia</taxon>
        <taxon>Eubacteriales</taxon>
        <taxon>Oscillospiraceae</taxon>
        <taxon>Brotocaccenecus</taxon>
    </lineage>
</organism>
<keyword evidence="3" id="KW-1185">Reference proteome</keyword>
<evidence type="ECO:0000256" key="1">
    <source>
        <dbReference type="SAM" id="Phobius"/>
    </source>
</evidence>
<accession>A0AAE3AFQ2</accession>
<evidence type="ECO:0008006" key="4">
    <source>
        <dbReference type="Google" id="ProtNLM"/>
    </source>
</evidence>
<proteinExistence type="predicted"/>
<dbReference type="EMBL" id="JAJEPW010000039">
    <property type="protein sequence ID" value="MCC2130213.1"/>
    <property type="molecule type" value="Genomic_DNA"/>
</dbReference>
<reference evidence="2" key="1">
    <citation type="submission" date="2021-10" db="EMBL/GenBank/DDBJ databases">
        <title>Anaerobic single-cell dispensing facilitates the cultivation of human gut bacteria.</title>
        <authorList>
            <person name="Afrizal A."/>
        </authorList>
    </citation>
    <scope>NUCLEOTIDE SEQUENCE</scope>
    <source>
        <strain evidence="2">CLA-AA-H272</strain>
    </source>
</reference>
<dbReference type="Proteomes" id="UP001199319">
    <property type="component" value="Unassembled WGS sequence"/>
</dbReference>
<dbReference type="RefSeq" id="WP_302929430.1">
    <property type="nucleotide sequence ID" value="NZ_JAJEPW010000039.1"/>
</dbReference>
<gene>
    <name evidence="2" type="ORF">LKD37_11950</name>
</gene>